<dbReference type="AlphaFoldDB" id="A0AAV3WM44"/>
<keyword evidence="1" id="KW-0378">Hydrolase</keyword>
<dbReference type="SUPFAM" id="SSF142877">
    <property type="entry name" value="EndoU-like"/>
    <property type="match status" value="1"/>
</dbReference>
<feature type="domain" description="Bacterial EndoU nuclease" evidence="3">
    <location>
        <begin position="165"/>
        <end position="297"/>
    </location>
</feature>
<evidence type="ECO:0000313" key="5">
    <source>
        <dbReference type="Proteomes" id="UP001050975"/>
    </source>
</evidence>
<accession>A0AAV3WM44</accession>
<dbReference type="EMBL" id="BLAY01000160">
    <property type="protein sequence ID" value="GET42369.1"/>
    <property type="molecule type" value="Genomic_DNA"/>
</dbReference>
<evidence type="ECO:0000313" key="4">
    <source>
        <dbReference type="EMBL" id="GET42369.1"/>
    </source>
</evidence>
<sequence length="307" mass="32879">MLNFFQPRPLGKLICGVLILTLLFSACSKANNAKISARFDADATSYPPADVQSSFDAELSKSARALPRNSLPFFDNINNPVTGLGYGSPADVTPPPPVLNSFDLAVNQLCGAPGKVVSEDAFKTMMNNNTTVLENIKANVGGYLVSGHTSNQEFLEDLTAIWFKAQGFDHVFCGEPNKGGSIGGLHYAARYLDLQNKGLAGRLANNTRNQEVMAGAVYTIGAVMKVGNGISQSSIKGYPYTLNAEEILAKAALAYKNNPNTSPSNKVCLLSVTDENKTFKAVFVTKNSAIRTFYPDATPDNSSDCKD</sequence>
<dbReference type="Pfam" id="PF14436">
    <property type="entry name" value="EndoU_bacteria"/>
    <property type="match status" value="1"/>
</dbReference>
<gene>
    <name evidence="4" type="ORF">MiSe_71860</name>
</gene>
<evidence type="ECO:0000259" key="3">
    <source>
        <dbReference type="Pfam" id="PF14436"/>
    </source>
</evidence>
<keyword evidence="2" id="KW-0732">Signal</keyword>
<dbReference type="InterPro" id="IPR037227">
    <property type="entry name" value="EndoU-like"/>
</dbReference>
<dbReference type="InterPro" id="IPR029501">
    <property type="entry name" value="EndoU_bac"/>
</dbReference>
<dbReference type="Proteomes" id="UP001050975">
    <property type="component" value="Unassembled WGS sequence"/>
</dbReference>
<keyword evidence="5" id="KW-1185">Reference proteome</keyword>
<evidence type="ECO:0000256" key="1">
    <source>
        <dbReference type="ARBA" id="ARBA00022801"/>
    </source>
</evidence>
<proteinExistence type="predicted"/>
<dbReference type="RefSeq" id="WP_226589772.1">
    <property type="nucleotide sequence ID" value="NZ_BLAY01000160.1"/>
</dbReference>
<dbReference type="GO" id="GO:0004540">
    <property type="term" value="F:RNA nuclease activity"/>
    <property type="evidence" value="ECO:0007669"/>
    <property type="project" value="UniProtKB-ARBA"/>
</dbReference>
<dbReference type="GO" id="GO:0016787">
    <property type="term" value="F:hydrolase activity"/>
    <property type="evidence" value="ECO:0007669"/>
    <property type="project" value="UniProtKB-KW"/>
</dbReference>
<reference evidence="4" key="1">
    <citation type="submission" date="2019-10" db="EMBL/GenBank/DDBJ databases">
        <title>Draft genome sequece of Microseira wollei NIES-4236.</title>
        <authorList>
            <person name="Yamaguchi H."/>
            <person name="Suzuki S."/>
            <person name="Kawachi M."/>
        </authorList>
    </citation>
    <scope>NUCLEOTIDE SEQUENCE</scope>
    <source>
        <strain evidence="4">NIES-4236</strain>
    </source>
</reference>
<protein>
    <recommendedName>
        <fullName evidence="3">Bacterial EndoU nuclease domain-containing protein</fullName>
    </recommendedName>
</protein>
<feature type="chain" id="PRO_5043573552" description="Bacterial EndoU nuclease domain-containing protein" evidence="2">
    <location>
        <begin position="31"/>
        <end position="307"/>
    </location>
</feature>
<evidence type="ECO:0000256" key="2">
    <source>
        <dbReference type="SAM" id="SignalP"/>
    </source>
</evidence>
<feature type="signal peptide" evidence="2">
    <location>
        <begin position="1"/>
        <end position="30"/>
    </location>
</feature>
<organism evidence="4 5">
    <name type="scientific">Microseira wollei NIES-4236</name>
    <dbReference type="NCBI Taxonomy" id="2530354"/>
    <lineage>
        <taxon>Bacteria</taxon>
        <taxon>Bacillati</taxon>
        <taxon>Cyanobacteriota</taxon>
        <taxon>Cyanophyceae</taxon>
        <taxon>Oscillatoriophycideae</taxon>
        <taxon>Aerosakkonematales</taxon>
        <taxon>Aerosakkonemataceae</taxon>
        <taxon>Microseira</taxon>
    </lineage>
</organism>
<dbReference type="GO" id="GO:0004519">
    <property type="term" value="F:endonuclease activity"/>
    <property type="evidence" value="ECO:0007669"/>
    <property type="project" value="InterPro"/>
</dbReference>
<name>A0AAV3WM44_9CYAN</name>
<comment type="caution">
    <text evidence="4">The sequence shown here is derived from an EMBL/GenBank/DDBJ whole genome shotgun (WGS) entry which is preliminary data.</text>
</comment>